<dbReference type="AlphaFoldDB" id="A0A1G6IWT9"/>
<comment type="similarity">
    <text evidence="3">Belongs to the MoxR family.</text>
</comment>
<dbReference type="InterPro" id="IPR027417">
    <property type="entry name" value="P-loop_NTPase"/>
</dbReference>
<keyword evidence="1" id="KW-0547">Nucleotide-binding</keyword>
<dbReference type="EMBL" id="FMYI01000004">
    <property type="protein sequence ID" value="SDC10871.1"/>
    <property type="molecule type" value="Genomic_DNA"/>
</dbReference>
<evidence type="ECO:0000256" key="1">
    <source>
        <dbReference type="ARBA" id="ARBA00022741"/>
    </source>
</evidence>
<dbReference type="InterPro" id="IPR050764">
    <property type="entry name" value="CbbQ/NirQ/NorQ/GpvN"/>
</dbReference>
<accession>A0A1G6IWT9</accession>
<dbReference type="Gene3D" id="3.40.50.300">
    <property type="entry name" value="P-loop containing nucleotide triphosphate hydrolases"/>
    <property type="match status" value="1"/>
</dbReference>
<reference evidence="7" key="1">
    <citation type="submission" date="2016-09" db="EMBL/GenBank/DDBJ databases">
        <authorList>
            <person name="Varghese N."/>
            <person name="Submissions S."/>
        </authorList>
    </citation>
    <scope>NUCLEOTIDE SEQUENCE [LARGE SCALE GENOMIC DNA]</scope>
    <source>
        <strain evidence="7">S5</strain>
    </source>
</reference>
<name>A0A1G6IWT9_9BACI</name>
<dbReference type="PANTHER" id="PTHR42759">
    <property type="entry name" value="MOXR FAMILY PROTEIN"/>
    <property type="match status" value="1"/>
</dbReference>
<dbReference type="GO" id="GO:0016887">
    <property type="term" value="F:ATP hydrolysis activity"/>
    <property type="evidence" value="ECO:0007669"/>
    <property type="project" value="InterPro"/>
</dbReference>
<dbReference type="PIRSF" id="PIRSF002849">
    <property type="entry name" value="AAA_ATPase_chaperone_MoxR_prd"/>
    <property type="match status" value="1"/>
</dbReference>
<dbReference type="Gene3D" id="1.10.8.80">
    <property type="entry name" value="Magnesium chelatase subunit I, C-Terminal domain"/>
    <property type="match status" value="1"/>
</dbReference>
<feature type="domain" description="ATPase AAA-3" evidence="4">
    <location>
        <begin position="39"/>
        <end position="169"/>
    </location>
</feature>
<keyword evidence="2" id="KW-0067">ATP-binding</keyword>
<protein>
    <submittedName>
        <fullName evidence="6">MoxR-like ATPase</fullName>
    </submittedName>
</protein>
<dbReference type="SUPFAM" id="SSF52540">
    <property type="entry name" value="P-loop containing nucleoside triphosphate hydrolases"/>
    <property type="match status" value="1"/>
</dbReference>
<feature type="domain" description="ChlI/MoxR AAA lid" evidence="5">
    <location>
        <begin position="231"/>
        <end position="302"/>
    </location>
</feature>
<evidence type="ECO:0000256" key="2">
    <source>
        <dbReference type="ARBA" id="ARBA00022840"/>
    </source>
</evidence>
<dbReference type="Proteomes" id="UP000242949">
    <property type="component" value="Unassembled WGS sequence"/>
</dbReference>
<evidence type="ECO:0000313" key="7">
    <source>
        <dbReference type="Proteomes" id="UP000242949"/>
    </source>
</evidence>
<evidence type="ECO:0000256" key="3">
    <source>
        <dbReference type="ARBA" id="ARBA00061607"/>
    </source>
</evidence>
<dbReference type="OrthoDB" id="9808397at2"/>
<dbReference type="STRING" id="1612202.SAMN05421734_104159"/>
<dbReference type="InterPro" id="IPR011703">
    <property type="entry name" value="ATPase_AAA-3"/>
</dbReference>
<evidence type="ECO:0000259" key="4">
    <source>
        <dbReference type="Pfam" id="PF07726"/>
    </source>
</evidence>
<dbReference type="FunFam" id="3.40.50.300:FF:000640">
    <property type="entry name" value="MoxR family ATPase"/>
    <property type="match status" value="1"/>
</dbReference>
<sequence length="316" mass="35548">MMTESNQKIQQVLENIERVIIGKDDVVNLSLTALLARGHVLLEDVPGVGKTMLVRTLSKSLGCEFNRIQFTPDLLPSDVTGVSIYHPQKQTFEYRKGPIVGDIILADEINRTSPKTQSALLEAMEESKVTVDGETVTIDQPFLVMATQNPVEYEGTYPLPEAQLDRFMIKLKMGYPTEDEELMMLGVTKSTHPIETLASVMNRDDVKMMQKEVDTVHIEESVQQYIVKLVRKTREDKRVRLGVSPRGAISLMRAAKAYAYIKGRDYVLPDDVIYLANFVLSHRLMLGHEAKYQSVQPEAIIQSAIESIDVPTRKGL</sequence>
<gene>
    <name evidence="6" type="ORF">SAMN05421734_104159</name>
</gene>
<keyword evidence="7" id="KW-1185">Reference proteome</keyword>
<dbReference type="InterPro" id="IPR041628">
    <property type="entry name" value="ChlI/MoxR_AAA_lid"/>
</dbReference>
<evidence type="ECO:0000259" key="5">
    <source>
        <dbReference type="Pfam" id="PF17863"/>
    </source>
</evidence>
<dbReference type="GO" id="GO:0005524">
    <property type="term" value="F:ATP binding"/>
    <property type="evidence" value="ECO:0007669"/>
    <property type="project" value="UniProtKB-KW"/>
</dbReference>
<dbReference type="CDD" id="cd00009">
    <property type="entry name" value="AAA"/>
    <property type="match status" value="1"/>
</dbReference>
<evidence type="ECO:0000313" key="6">
    <source>
        <dbReference type="EMBL" id="SDC10871.1"/>
    </source>
</evidence>
<dbReference type="Pfam" id="PF17863">
    <property type="entry name" value="AAA_lid_2"/>
    <property type="match status" value="1"/>
</dbReference>
<organism evidence="6 7">
    <name type="scientific">Pelagirhabdus alkalitolerans</name>
    <dbReference type="NCBI Taxonomy" id="1612202"/>
    <lineage>
        <taxon>Bacteria</taxon>
        <taxon>Bacillati</taxon>
        <taxon>Bacillota</taxon>
        <taxon>Bacilli</taxon>
        <taxon>Bacillales</taxon>
        <taxon>Bacillaceae</taxon>
        <taxon>Pelagirhabdus</taxon>
    </lineage>
</organism>
<dbReference type="PANTHER" id="PTHR42759:SF5">
    <property type="entry name" value="METHANOL DEHYDROGENASE REGULATOR"/>
    <property type="match status" value="1"/>
</dbReference>
<proteinExistence type="inferred from homology"/>
<dbReference type="Pfam" id="PF07726">
    <property type="entry name" value="AAA_3"/>
    <property type="match status" value="1"/>
</dbReference>